<dbReference type="STRING" id="1838286.Verru16b_02059"/>
<dbReference type="PANTHER" id="PTHR37422">
    <property type="entry name" value="TEICHURONIC ACID BIOSYNTHESIS PROTEIN TUAE"/>
    <property type="match status" value="1"/>
</dbReference>
<evidence type="ECO:0000259" key="7">
    <source>
        <dbReference type="Pfam" id="PF04932"/>
    </source>
</evidence>
<keyword evidence="2 6" id="KW-0812">Transmembrane</keyword>
<dbReference type="KEGG" id="obg:Verru16b_02059"/>
<comment type="subcellular location">
    <subcellularLocation>
        <location evidence="1">Membrane</location>
        <topology evidence="1">Multi-pass membrane protein</topology>
    </subcellularLocation>
</comment>
<feature type="transmembrane region" description="Helical" evidence="6">
    <location>
        <begin position="171"/>
        <end position="197"/>
    </location>
</feature>
<evidence type="ECO:0000256" key="5">
    <source>
        <dbReference type="SAM" id="MobiDB-lite"/>
    </source>
</evidence>
<protein>
    <recommendedName>
        <fullName evidence="7">O-antigen ligase-related domain-containing protein</fullName>
    </recommendedName>
</protein>
<gene>
    <name evidence="8" type="ORF">Verru16b_02059</name>
</gene>
<evidence type="ECO:0000313" key="9">
    <source>
        <dbReference type="Proteomes" id="UP000095228"/>
    </source>
</evidence>
<proteinExistence type="predicted"/>
<accession>A0A1D8AVR6</accession>
<reference evidence="8 9" key="1">
    <citation type="submission" date="2016-06" db="EMBL/GenBank/DDBJ databases">
        <title>Three novel species with peptidoglycan cell walls form the new genus Lacunisphaera gen. nov. in the family Opitutaceae of the verrucomicrobial subdivision 4.</title>
        <authorList>
            <person name="Rast P."/>
            <person name="Gloeckner I."/>
            <person name="Jogler M."/>
            <person name="Boedeker C."/>
            <person name="Jeske O."/>
            <person name="Wiegand S."/>
            <person name="Reinhardt R."/>
            <person name="Schumann P."/>
            <person name="Rohde M."/>
            <person name="Spring S."/>
            <person name="Gloeckner F.O."/>
            <person name="Jogler C."/>
        </authorList>
    </citation>
    <scope>NUCLEOTIDE SEQUENCE [LARGE SCALE GENOMIC DNA]</scope>
    <source>
        <strain evidence="8 9">IG16b</strain>
    </source>
</reference>
<sequence length="385" mass="42787">MYRYLAALSGILLALPFSFPAPPAYLLALLVFLCAVALQPDTRIHAPVIAVVFGLIATALLSNVEAVLAGRADPVRALYTSGYFILFLYGYYARRVQVLLRYYAYAVTLISLAIVGAFVASEAYRYGTLLFVVPTMRLWGAEFFPDWPNFFALELLLGVYLNWFWRRQVGSTAVCVVGAVLTTSRFVWLALAIMALIELLRRRAVVFYFLPFVIAAYGVAVAAPHYLPAAVQERLQVVSDRTEIASSVFRLFAQAPLLGNGSVLLDASVGHMGFESFHNSYFDVLVRHGLVGLFFLVLLLCPWRVRWRHLRHGACLPVLGLFVIGACFQNFLKHPHLFMLLALIISRPDATLPRRVARKKPKPRPEGEPLPAGYPDLATSGRGHG</sequence>
<dbReference type="InterPro" id="IPR007016">
    <property type="entry name" value="O-antigen_ligase-rel_domated"/>
</dbReference>
<dbReference type="AlphaFoldDB" id="A0A1D8AVR6"/>
<organism evidence="8 9">
    <name type="scientific">Lacunisphaera limnophila</name>
    <dbReference type="NCBI Taxonomy" id="1838286"/>
    <lineage>
        <taxon>Bacteria</taxon>
        <taxon>Pseudomonadati</taxon>
        <taxon>Verrucomicrobiota</taxon>
        <taxon>Opitutia</taxon>
        <taxon>Opitutales</taxon>
        <taxon>Opitutaceae</taxon>
        <taxon>Lacunisphaera</taxon>
    </lineage>
</organism>
<feature type="transmembrane region" description="Helical" evidence="6">
    <location>
        <begin position="104"/>
        <end position="126"/>
    </location>
</feature>
<dbReference type="OrthoDB" id="8307539at2"/>
<dbReference type="EMBL" id="CP016094">
    <property type="protein sequence ID" value="AOS44990.1"/>
    <property type="molecule type" value="Genomic_DNA"/>
</dbReference>
<feature type="domain" description="O-antigen ligase-related" evidence="7">
    <location>
        <begin position="173"/>
        <end position="296"/>
    </location>
</feature>
<feature type="transmembrane region" description="Helical" evidence="6">
    <location>
        <begin position="313"/>
        <end position="331"/>
    </location>
</feature>
<evidence type="ECO:0000313" key="8">
    <source>
        <dbReference type="EMBL" id="AOS44990.1"/>
    </source>
</evidence>
<evidence type="ECO:0000256" key="6">
    <source>
        <dbReference type="SAM" id="Phobius"/>
    </source>
</evidence>
<evidence type="ECO:0000256" key="4">
    <source>
        <dbReference type="ARBA" id="ARBA00023136"/>
    </source>
</evidence>
<feature type="transmembrane region" description="Helical" evidence="6">
    <location>
        <begin position="147"/>
        <end position="165"/>
    </location>
</feature>
<keyword evidence="9" id="KW-1185">Reference proteome</keyword>
<dbReference type="PANTHER" id="PTHR37422:SF13">
    <property type="entry name" value="LIPOPOLYSACCHARIDE BIOSYNTHESIS PROTEIN PA4999-RELATED"/>
    <property type="match status" value="1"/>
</dbReference>
<keyword evidence="4 6" id="KW-0472">Membrane</keyword>
<evidence type="ECO:0000256" key="2">
    <source>
        <dbReference type="ARBA" id="ARBA00022692"/>
    </source>
</evidence>
<dbReference type="RefSeq" id="WP_069962188.1">
    <property type="nucleotide sequence ID" value="NZ_CP016094.1"/>
</dbReference>
<evidence type="ECO:0000256" key="3">
    <source>
        <dbReference type="ARBA" id="ARBA00022989"/>
    </source>
</evidence>
<dbReference type="InterPro" id="IPR051533">
    <property type="entry name" value="WaaL-like"/>
</dbReference>
<keyword evidence="3 6" id="KW-1133">Transmembrane helix</keyword>
<dbReference type="GO" id="GO:0016020">
    <property type="term" value="C:membrane"/>
    <property type="evidence" value="ECO:0007669"/>
    <property type="project" value="UniProtKB-SubCell"/>
</dbReference>
<name>A0A1D8AVR6_9BACT</name>
<evidence type="ECO:0000256" key="1">
    <source>
        <dbReference type="ARBA" id="ARBA00004141"/>
    </source>
</evidence>
<feature type="transmembrane region" description="Helical" evidence="6">
    <location>
        <begin position="76"/>
        <end position="92"/>
    </location>
</feature>
<feature type="transmembrane region" description="Helical" evidence="6">
    <location>
        <begin position="284"/>
        <end position="301"/>
    </location>
</feature>
<feature type="region of interest" description="Disordered" evidence="5">
    <location>
        <begin position="355"/>
        <end position="385"/>
    </location>
</feature>
<feature type="transmembrane region" description="Helical" evidence="6">
    <location>
        <begin position="204"/>
        <end position="227"/>
    </location>
</feature>
<feature type="transmembrane region" description="Helical" evidence="6">
    <location>
        <begin position="44"/>
        <end position="64"/>
    </location>
</feature>
<dbReference type="Proteomes" id="UP000095228">
    <property type="component" value="Chromosome"/>
</dbReference>
<dbReference type="Pfam" id="PF04932">
    <property type="entry name" value="Wzy_C"/>
    <property type="match status" value="1"/>
</dbReference>